<feature type="transmembrane region" description="Helical" evidence="6">
    <location>
        <begin position="28"/>
        <end position="50"/>
    </location>
</feature>
<organism evidence="8 9">
    <name type="scientific">Phaedon cochleariae</name>
    <name type="common">Mustard beetle</name>
    <dbReference type="NCBI Taxonomy" id="80249"/>
    <lineage>
        <taxon>Eukaryota</taxon>
        <taxon>Metazoa</taxon>
        <taxon>Ecdysozoa</taxon>
        <taxon>Arthropoda</taxon>
        <taxon>Hexapoda</taxon>
        <taxon>Insecta</taxon>
        <taxon>Pterygota</taxon>
        <taxon>Neoptera</taxon>
        <taxon>Endopterygota</taxon>
        <taxon>Coleoptera</taxon>
        <taxon>Polyphaga</taxon>
        <taxon>Cucujiformia</taxon>
        <taxon>Chrysomeloidea</taxon>
        <taxon>Chrysomelidae</taxon>
        <taxon>Chrysomelinae</taxon>
        <taxon>Chrysomelini</taxon>
        <taxon>Phaedon</taxon>
    </lineage>
</organism>
<dbReference type="Proteomes" id="UP001153737">
    <property type="component" value="Chromosome 13"/>
</dbReference>
<comment type="subcellular location">
    <subcellularLocation>
        <location evidence="1">Mitochondrion membrane</location>
    </subcellularLocation>
</comment>
<feature type="non-terminal residue" evidence="8">
    <location>
        <position position="1"/>
    </location>
</feature>
<dbReference type="Pfam" id="PF04588">
    <property type="entry name" value="HIG_1_N"/>
    <property type="match status" value="1"/>
</dbReference>
<dbReference type="AlphaFoldDB" id="A0A9P0DFP8"/>
<dbReference type="Gene3D" id="6.10.140.1320">
    <property type="match status" value="1"/>
</dbReference>
<protein>
    <recommendedName>
        <fullName evidence="7">HIG1 domain-containing protein</fullName>
    </recommendedName>
</protein>
<keyword evidence="4" id="KW-0496">Mitochondrion</keyword>
<reference evidence="8" key="1">
    <citation type="submission" date="2022-01" db="EMBL/GenBank/DDBJ databases">
        <authorList>
            <person name="King R."/>
        </authorList>
    </citation>
    <scope>NUCLEOTIDE SEQUENCE</scope>
</reference>
<evidence type="ECO:0000313" key="9">
    <source>
        <dbReference type="Proteomes" id="UP001153737"/>
    </source>
</evidence>
<evidence type="ECO:0000256" key="1">
    <source>
        <dbReference type="ARBA" id="ARBA00004325"/>
    </source>
</evidence>
<feature type="transmembrane region" description="Helical" evidence="6">
    <location>
        <begin position="100"/>
        <end position="117"/>
    </location>
</feature>
<sequence>FNVIVILIFQVSQYFVKYCIGKEINFQFIIFGSLVFGALEFLFTLFIVLYKFRFPFYLQFCIKDKHFIMTTEAVTEPPKIYYEEETQGERLARKSKEMPIFPIAIGLCLAAVGYGAYSFKNKGKMSTSVYLMQLRVGAQGAAVGALTLGLVYAMVNERFLKKKE</sequence>
<evidence type="ECO:0000313" key="8">
    <source>
        <dbReference type="EMBL" id="CAH1119542.1"/>
    </source>
</evidence>
<evidence type="ECO:0000256" key="4">
    <source>
        <dbReference type="ARBA" id="ARBA00023128"/>
    </source>
</evidence>
<keyword evidence="9" id="KW-1185">Reference proteome</keyword>
<dbReference type="GO" id="GO:0097250">
    <property type="term" value="P:mitochondrial respirasome assembly"/>
    <property type="evidence" value="ECO:0007669"/>
    <property type="project" value="TreeGrafter"/>
</dbReference>
<dbReference type="InterPro" id="IPR007667">
    <property type="entry name" value="Hypoxia_induced_domain"/>
</dbReference>
<evidence type="ECO:0000256" key="3">
    <source>
        <dbReference type="ARBA" id="ARBA00022989"/>
    </source>
</evidence>
<feature type="domain" description="HIG1" evidence="7">
    <location>
        <begin position="97"/>
        <end position="149"/>
    </location>
</feature>
<gene>
    <name evidence="8" type="ORF">PHAECO_LOCUS3766</name>
</gene>
<dbReference type="EMBL" id="OU896719">
    <property type="protein sequence ID" value="CAH1119542.1"/>
    <property type="molecule type" value="Genomic_DNA"/>
</dbReference>
<dbReference type="PANTHER" id="PTHR12297">
    <property type="entry name" value="HYPOXIA-INDUCBILE GENE 1 HIG1 -RELATED"/>
    <property type="match status" value="1"/>
</dbReference>
<dbReference type="PANTHER" id="PTHR12297:SF3">
    <property type="entry name" value="HIG1 DOMAIN FAMILY MEMBER 1A"/>
    <property type="match status" value="1"/>
</dbReference>
<keyword evidence="3 6" id="KW-1133">Transmembrane helix</keyword>
<dbReference type="GO" id="GO:0031966">
    <property type="term" value="C:mitochondrial membrane"/>
    <property type="evidence" value="ECO:0007669"/>
    <property type="project" value="UniProtKB-SubCell"/>
</dbReference>
<reference evidence="8" key="2">
    <citation type="submission" date="2022-10" db="EMBL/GenBank/DDBJ databases">
        <authorList>
            <consortium name="ENA_rothamsted_submissions"/>
            <consortium name="culmorum"/>
            <person name="King R."/>
        </authorList>
    </citation>
    <scope>NUCLEOTIDE SEQUENCE</scope>
</reference>
<evidence type="ECO:0000256" key="6">
    <source>
        <dbReference type="SAM" id="Phobius"/>
    </source>
</evidence>
<feature type="transmembrane region" description="Helical" evidence="6">
    <location>
        <begin position="137"/>
        <end position="155"/>
    </location>
</feature>
<name>A0A9P0DFP8_PHACE</name>
<keyword evidence="5 6" id="KW-0472">Membrane</keyword>
<dbReference type="OrthoDB" id="10003563at2759"/>
<dbReference type="InterPro" id="IPR050355">
    <property type="entry name" value="RCF1"/>
</dbReference>
<evidence type="ECO:0000259" key="7">
    <source>
        <dbReference type="Pfam" id="PF04588"/>
    </source>
</evidence>
<evidence type="ECO:0000256" key="5">
    <source>
        <dbReference type="ARBA" id="ARBA00023136"/>
    </source>
</evidence>
<keyword evidence="2 6" id="KW-0812">Transmembrane</keyword>
<proteinExistence type="predicted"/>
<evidence type="ECO:0000256" key="2">
    <source>
        <dbReference type="ARBA" id="ARBA00022692"/>
    </source>
</evidence>
<accession>A0A9P0DFP8</accession>